<keyword evidence="2" id="KW-0472">Membrane</keyword>
<proteinExistence type="predicted"/>
<feature type="transmembrane region" description="Helical" evidence="2">
    <location>
        <begin position="59"/>
        <end position="78"/>
    </location>
</feature>
<feature type="compositionally biased region" description="Low complexity" evidence="1">
    <location>
        <begin position="183"/>
        <end position="192"/>
    </location>
</feature>
<feature type="transmembrane region" description="Helical" evidence="2">
    <location>
        <begin position="20"/>
        <end position="39"/>
    </location>
</feature>
<reference evidence="3" key="1">
    <citation type="submission" date="2022-10" db="EMBL/GenBank/DDBJ databases">
        <title>Determination and structural analysis of whole genome sequence of Sarocladium strictum F4-1.</title>
        <authorList>
            <person name="Hu L."/>
            <person name="Jiang Y."/>
        </authorList>
    </citation>
    <scope>NUCLEOTIDE SEQUENCE</scope>
    <source>
        <strain evidence="3">F4-1</strain>
    </source>
</reference>
<gene>
    <name evidence="3" type="ORF">NLU13_4882</name>
</gene>
<comment type="caution">
    <text evidence="3">The sequence shown here is derived from an EMBL/GenBank/DDBJ whole genome shotgun (WGS) entry which is preliminary data.</text>
</comment>
<evidence type="ECO:0000313" key="4">
    <source>
        <dbReference type="Proteomes" id="UP001175261"/>
    </source>
</evidence>
<sequence>MAVEGLMAIGRPPVLPSWIFYLQIAIIVLSFGCLIAGAINVATFDGWAYYTSSSGPGGFTIFDAIFTWIVVGTMIVFGRWYHQFYIRLTYVVLLPLTAIFWLSAWAWSASVASAFRGAYNDALFRSTALGRYGASIAACAALGAFTWVAIIVLTIFYIIACLRDGEDNAANQTEMGMHTKTETPAPATATAPAPAPAPATDVNGFNHQTQDYYGAQPAAQNQVPPPQQSPYSQEMPSPEHYQQPQQGAPYPTDQVQKV</sequence>
<dbReference type="Proteomes" id="UP001175261">
    <property type="component" value="Unassembled WGS sequence"/>
</dbReference>
<keyword evidence="2" id="KW-0812">Transmembrane</keyword>
<evidence type="ECO:0000256" key="2">
    <source>
        <dbReference type="SAM" id="Phobius"/>
    </source>
</evidence>
<keyword evidence="4" id="KW-1185">Reference proteome</keyword>
<organism evidence="3 4">
    <name type="scientific">Sarocladium strictum</name>
    <name type="common">Black bundle disease fungus</name>
    <name type="synonym">Acremonium strictum</name>
    <dbReference type="NCBI Taxonomy" id="5046"/>
    <lineage>
        <taxon>Eukaryota</taxon>
        <taxon>Fungi</taxon>
        <taxon>Dikarya</taxon>
        <taxon>Ascomycota</taxon>
        <taxon>Pezizomycotina</taxon>
        <taxon>Sordariomycetes</taxon>
        <taxon>Hypocreomycetidae</taxon>
        <taxon>Hypocreales</taxon>
        <taxon>Sarocladiaceae</taxon>
        <taxon>Sarocladium</taxon>
    </lineage>
</organism>
<dbReference type="AlphaFoldDB" id="A0AA39L9B7"/>
<accession>A0AA39L9B7</accession>
<feature type="transmembrane region" description="Helical" evidence="2">
    <location>
        <begin position="90"/>
        <end position="112"/>
    </location>
</feature>
<protein>
    <recommendedName>
        <fullName evidence="5">MARVEL domain-containing protein</fullName>
    </recommendedName>
</protein>
<feature type="region of interest" description="Disordered" evidence="1">
    <location>
        <begin position="180"/>
        <end position="258"/>
    </location>
</feature>
<evidence type="ECO:0008006" key="5">
    <source>
        <dbReference type="Google" id="ProtNLM"/>
    </source>
</evidence>
<dbReference type="EMBL" id="JAPDFR010000003">
    <property type="protein sequence ID" value="KAK0388639.1"/>
    <property type="molecule type" value="Genomic_DNA"/>
</dbReference>
<evidence type="ECO:0000313" key="3">
    <source>
        <dbReference type="EMBL" id="KAK0388639.1"/>
    </source>
</evidence>
<evidence type="ECO:0000256" key="1">
    <source>
        <dbReference type="SAM" id="MobiDB-lite"/>
    </source>
</evidence>
<name>A0AA39L9B7_SARSR</name>
<dbReference type="PANTHER" id="PTHR37451">
    <property type="entry name" value="MARVEL DOMAIN"/>
    <property type="match status" value="1"/>
</dbReference>
<feature type="transmembrane region" description="Helical" evidence="2">
    <location>
        <begin position="132"/>
        <end position="159"/>
    </location>
</feature>
<feature type="compositionally biased region" description="Low complexity" evidence="1">
    <location>
        <begin position="229"/>
        <end position="238"/>
    </location>
</feature>
<keyword evidence="2" id="KW-1133">Transmembrane helix</keyword>
<dbReference type="PANTHER" id="PTHR37451:SF1">
    <property type="entry name" value="MARVEL DOMAIN-CONTAINING PROTEIN"/>
    <property type="match status" value="1"/>
</dbReference>